<gene>
    <name evidence="1" type="ORF">CYCCA115_LOCUS10946</name>
</gene>
<keyword evidence="2" id="KW-1185">Reference proteome</keyword>
<reference evidence="1" key="1">
    <citation type="submission" date="2023-08" db="EMBL/GenBank/DDBJ databases">
        <authorList>
            <person name="Audoor S."/>
            <person name="Bilcke G."/>
        </authorList>
    </citation>
    <scope>NUCLEOTIDE SEQUENCE</scope>
</reference>
<evidence type="ECO:0000313" key="2">
    <source>
        <dbReference type="Proteomes" id="UP001295423"/>
    </source>
</evidence>
<organism evidence="1 2">
    <name type="scientific">Cylindrotheca closterium</name>
    <dbReference type="NCBI Taxonomy" id="2856"/>
    <lineage>
        <taxon>Eukaryota</taxon>
        <taxon>Sar</taxon>
        <taxon>Stramenopiles</taxon>
        <taxon>Ochrophyta</taxon>
        <taxon>Bacillariophyta</taxon>
        <taxon>Bacillariophyceae</taxon>
        <taxon>Bacillariophycidae</taxon>
        <taxon>Bacillariales</taxon>
        <taxon>Bacillariaceae</taxon>
        <taxon>Cylindrotheca</taxon>
    </lineage>
</organism>
<dbReference type="Proteomes" id="UP001295423">
    <property type="component" value="Unassembled WGS sequence"/>
</dbReference>
<dbReference type="EMBL" id="CAKOGP040001723">
    <property type="protein sequence ID" value="CAJ1947024.1"/>
    <property type="molecule type" value="Genomic_DNA"/>
</dbReference>
<proteinExistence type="predicted"/>
<comment type="caution">
    <text evidence="1">The sequence shown here is derived from an EMBL/GenBank/DDBJ whole genome shotgun (WGS) entry which is preliminary data.</text>
</comment>
<dbReference type="AlphaFoldDB" id="A0AAD2JGN5"/>
<name>A0AAD2JGN5_9STRA</name>
<sequence length="219" mass="25187">MSRIQLAAQEKTPLTTRLATGELVQDWTGFEEARLFEAAVLDQSTYRHIPSATIRQESNALEQIEMMNHSDCGWNELVRVMDCIYEEYAWLQDQHYMKPSKSRGVPADQKKKVAILERFAKMLFILVKKMLQHTMAYRIARAIIVDNATEGELANVFSDLDPPRFCRVAQKRGCEDMTRAIKSSKDPKNKSRSIARIDLETLTRMAKHILKLFLGAPRN</sequence>
<evidence type="ECO:0000313" key="1">
    <source>
        <dbReference type="EMBL" id="CAJ1947024.1"/>
    </source>
</evidence>
<protein>
    <submittedName>
        <fullName evidence="1">Uncharacterized protein</fullName>
    </submittedName>
</protein>
<accession>A0AAD2JGN5</accession>